<gene>
    <name evidence="2" type="ORF">NCTC13350_02206</name>
</gene>
<evidence type="ECO:0000313" key="3">
    <source>
        <dbReference type="Proteomes" id="UP000255000"/>
    </source>
</evidence>
<dbReference type="SUPFAM" id="SSF52540">
    <property type="entry name" value="P-loop containing nucleoside triphosphate hydrolases"/>
    <property type="match status" value="1"/>
</dbReference>
<proteinExistence type="predicted"/>
<dbReference type="OrthoDB" id="9772976at2"/>
<dbReference type="InterPro" id="IPR027417">
    <property type="entry name" value="P-loop_NTPase"/>
</dbReference>
<feature type="region of interest" description="Disordered" evidence="1">
    <location>
        <begin position="411"/>
        <end position="431"/>
    </location>
</feature>
<dbReference type="AlphaFoldDB" id="A0A378ZWT1"/>
<reference evidence="2 3" key="1">
    <citation type="submission" date="2018-06" db="EMBL/GenBank/DDBJ databases">
        <authorList>
            <consortium name="Pathogen Informatics"/>
            <person name="Doyle S."/>
        </authorList>
    </citation>
    <scope>NUCLEOTIDE SEQUENCE [LARGE SCALE GENOMIC DNA]</scope>
    <source>
        <strain evidence="2 3">NCTC13350</strain>
    </source>
</reference>
<protein>
    <submittedName>
        <fullName evidence="2">P-loop Domain of uncharacterized function (DUF2791)</fullName>
    </submittedName>
</protein>
<dbReference type="RefSeq" id="WP_026356033.1">
    <property type="nucleotide sequence ID" value="NZ_UGSK01000001.1"/>
</dbReference>
<evidence type="ECO:0000313" key="2">
    <source>
        <dbReference type="EMBL" id="SUB01270.1"/>
    </source>
</evidence>
<dbReference type="EMBL" id="UGSK01000001">
    <property type="protein sequence ID" value="SUB01270.1"/>
    <property type="molecule type" value="Genomic_DNA"/>
</dbReference>
<name>A0A378ZWT1_9HYPH</name>
<dbReference type="InterPro" id="IPR021228">
    <property type="entry name" value="BrxD"/>
</dbReference>
<sequence>MAGIKRKDRDTIIQALRAGVVPKLGLQHIQVGRAREIQELINDMERIADGGSAIRFIIGEYGSGKTFFLNLIRLVALEKGLVVMSADLAPDRRLHATGGQARGLYAEMARNLSTRTKPDGGALTSVVERFVSQAHQEAQSKGIETGTIIRERLAHFEELTGGYDFATVLHRYWDGHESGDDDLKSAALRWLRGEFSTKTDARKALGVRTIVDDASVYDHLKLMSEFVCAAGYKGLLVSLDEMVNLFKLTSSQARNANYEQILRILNDVLQGSAAHLGFMMGGTPEFLMNTRRGLYSYEALQSRLAENTFVRDGLIDLSGPVIRLANLTPEDMFVLLGNIRAVMQEPGSALPDEALQAFMVHCSARIGEAYFRTPRNTVTAFVNMLAVLEQNPGTQWSDLIDGISIATDGGDDMSDIDDVPGASHAGAGGDDDLASFRL</sequence>
<organism evidence="2 3">
    <name type="scientific">Pannonibacter phragmitetus</name>
    <dbReference type="NCBI Taxonomy" id="121719"/>
    <lineage>
        <taxon>Bacteria</taxon>
        <taxon>Pseudomonadati</taxon>
        <taxon>Pseudomonadota</taxon>
        <taxon>Alphaproteobacteria</taxon>
        <taxon>Hyphomicrobiales</taxon>
        <taxon>Stappiaceae</taxon>
        <taxon>Pannonibacter</taxon>
    </lineage>
</organism>
<accession>A0A378ZWT1</accession>
<dbReference type="Pfam" id="PF10923">
    <property type="entry name" value="BrxC_BrxD"/>
    <property type="match status" value="1"/>
</dbReference>
<dbReference type="Proteomes" id="UP000255000">
    <property type="component" value="Unassembled WGS sequence"/>
</dbReference>
<evidence type="ECO:0000256" key="1">
    <source>
        <dbReference type="SAM" id="MobiDB-lite"/>
    </source>
</evidence>